<sequence>MSTTIARRAADFDGHRVTVSADDGVPISVRTFGADDAPLTVVFVHGHCLRVESWSDLRDQLLRQWGHDTRMVFYDHRGHGESGAADPATYTIDQLGRDLDTVLRTMAPAGPVVLVGHSMGAMVLLAYARMFPESIGTRVVGLGLIAGAANGLTEVGLGRFLHRYAVNSLRVAVLRAPRVMQASKRFSRRLFEPILREAMFGARKINPRVVAVATAMLNETPLPTMAGFLGSLISFDETASLHRLGGIPALVLAGSADIVVPFAHSVVLASQLTGSELVRVEGAGHSVILERAEEVASSIVALVNRAVAAMTDTGPGYAAAG</sequence>
<organism evidence="2 3">
    <name type="scientific">Nocardia puris</name>
    <dbReference type="NCBI Taxonomy" id="208602"/>
    <lineage>
        <taxon>Bacteria</taxon>
        <taxon>Bacillati</taxon>
        <taxon>Actinomycetota</taxon>
        <taxon>Actinomycetes</taxon>
        <taxon>Mycobacteriales</taxon>
        <taxon>Nocardiaceae</taxon>
        <taxon>Nocardia</taxon>
    </lineage>
</organism>
<keyword evidence="3" id="KW-1185">Reference proteome</keyword>
<dbReference type="RefSeq" id="WP_067502997.1">
    <property type="nucleotide sequence ID" value="NZ_QNRE01000004.1"/>
</dbReference>
<dbReference type="STRING" id="1210090.GCA_001613185_00654"/>
<gene>
    <name evidence="2" type="ORF">DFR74_104286</name>
</gene>
<name>A0A366DND1_9NOCA</name>
<evidence type="ECO:0000313" key="3">
    <source>
        <dbReference type="Proteomes" id="UP000252586"/>
    </source>
</evidence>
<dbReference type="PANTHER" id="PTHR43433:SF1">
    <property type="entry name" value="BLL5160 PROTEIN"/>
    <property type="match status" value="1"/>
</dbReference>
<feature type="domain" description="AB hydrolase-1" evidence="1">
    <location>
        <begin position="41"/>
        <end position="296"/>
    </location>
</feature>
<dbReference type="Proteomes" id="UP000252586">
    <property type="component" value="Unassembled WGS sequence"/>
</dbReference>
<dbReference type="Gene3D" id="3.40.50.1820">
    <property type="entry name" value="alpha/beta hydrolase"/>
    <property type="match status" value="1"/>
</dbReference>
<dbReference type="AlphaFoldDB" id="A0A366DND1"/>
<reference evidence="2 3" key="1">
    <citation type="submission" date="2018-06" db="EMBL/GenBank/DDBJ databases">
        <title>Genomic Encyclopedia of Type Strains, Phase IV (KMG-IV): sequencing the most valuable type-strain genomes for metagenomic binning, comparative biology and taxonomic classification.</title>
        <authorList>
            <person name="Goeker M."/>
        </authorList>
    </citation>
    <scope>NUCLEOTIDE SEQUENCE [LARGE SCALE GENOMIC DNA]</scope>
    <source>
        <strain evidence="2 3">DSM 44599</strain>
    </source>
</reference>
<dbReference type="OrthoDB" id="5422338at2"/>
<comment type="caution">
    <text evidence="2">The sequence shown here is derived from an EMBL/GenBank/DDBJ whole genome shotgun (WGS) entry which is preliminary data.</text>
</comment>
<dbReference type="PANTHER" id="PTHR43433">
    <property type="entry name" value="HYDROLASE, ALPHA/BETA FOLD FAMILY PROTEIN"/>
    <property type="match status" value="1"/>
</dbReference>
<evidence type="ECO:0000259" key="1">
    <source>
        <dbReference type="Pfam" id="PF12697"/>
    </source>
</evidence>
<dbReference type="Pfam" id="PF12697">
    <property type="entry name" value="Abhydrolase_6"/>
    <property type="match status" value="1"/>
</dbReference>
<dbReference type="EMBL" id="QNRE01000004">
    <property type="protein sequence ID" value="RBO91582.1"/>
    <property type="molecule type" value="Genomic_DNA"/>
</dbReference>
<evidence type="ECO:0000313" key="2">
    <source>
        <dbReference type="EMBL" id="RBO91582.1"/>
    </source>
</evidence>
<dbReference type="SUPFAM" id="SSF53474">
    <property type="entry name" value="alpha/beta-Hydrolases"/>
    <property type="match status" value="1"/>
</dbReference>
<dbReference type="InterPro" id="IPR050471">
    <property type="entry name" value="AB_hydrolase"/>
</dbReference>
<proteinExistence type="predicted"/>
<dbReference type="GO" id="GO:0003824">
    <property type="term" value="F:catalytic activity"/>
    <property type="evidence" value="ECO:0007669"/>
    <property type="project" value="UniProtKB-ARBA"/>
</dbReference>
<dbReference type="InterPro" id="IPR000073">
    <property type="entry name" value="AB_hydrolase_1"/>
</dbReference>
<protein>
    <submittedName>
        <fullName evidence="2">Pimeloyl-ACP methyl ester carboxylesterase</fullName>
    </submittedName>
</protein>
<accession>A0A366DND1</accession>
<dbReference type="InterPro" id="IPR029058">
    <property type="entry name" value="AB_hydrolase_fold"/>
</dbReference>